<dbReference type="EMBL" id="GBXM01015870">
    <property type="protein sequence ID" value="JAH92707.1"/>
    <property type="molecule type" value="Transcribed_RNA"/>
</dbReference>
<accession>A0A0E9WQP6</accession>
<name>A0A0E9WQP6_ANGAN</name>
<reference evidence="1" key="1">
    <citation type="submission" date="2014-11" db="EMBL/GenBank/DDBJ databases">
        <authorList>
            <person name="Amaro Gonzalez C."/>
        </authorList>
    </citation>
    <scope>NUCLEOTIDE SEQUENCE</scope>
</reference>
<evidence type="ECO:0000313" key="1">
    <source>
        <dbReference type="EMBL" id="JAH92707.1"/>
    </source>
</evidence>
<reference evidence="1" key="2">
    <citation type="journal article" date="2015" name="Fish Shellfish Immunol.">
        <title>Early steps in the European eel (Anguilla anguilla)-Vibrio vulnificus interaction in the gills: Role of the RtxA13 toxin.</title>
        <authorList>
            <person name="Callol A."/>
            <person name="Pajuelo D."/>
            <person name="Ebbesson L."/>
            <person name="Teles M."/>
            <person name="MacKenzie S."/>
            <person name="Amaro C."/>
        </authorList>
    </citation>
    <scope>NUCLEOTIDE SEQUENCE</scope>
</reference>
<dbReference type="AlphaFoldDB" id="A0A0E9WQP6"/>
<organism evidence="1">
    <name type="scientific">Anguilla anguilla</name>
    <name type="common">European freshwater eel</name>
    <name type="synonym">Muraena anguilla</name>
    <dbReference type="NCBI Taxonomy" id="7936"/>
    <lineage>
        <taxon>Eukaryota</taxon>
        <taxon>Metazoa</taxon>
        <taxon>Chordata</taxon>
        <taxon>Craniata</taxon>
        <taxon>Vertebrata</taxon>
        <taxon>Euteleostomi</taxon>
        <taxon>Actinopterygii</taxon>
        <taxon>Neopterygii</taxon>
        <taxon>Teleostei</taxon>
        <taxon>Anguilliformes</taxon>
        <taxon>Anguillidae</taxon>
        <taxon>Anguilla</taxon>
    </lineage>
</organism>
<sequence>MCNIVLEIETKKKETYITFKCKLYCTGVALRYHNAFVLLPKTKDYVFIENNF</sequence>
<protein>
    <submittedName>
        <fullName evidence="1">Uncharacterized protein</fullName>
    </submittedName>
</protein>
<proteinExistence type="predicted"/>